<dbReference type="AlphaFoldDB" id="A0A392NLF2"/>
<evidence type="ECO:0000313" key="2">
    <source>
        <dbReference type="Proteomes" id="UP000265520"/>
    </source>
</evidence>
<feature type="non-terminal residue" evidence="1">
    <location>
        <position position="52"/>
    </location>
</feature>
<comment type="caution">
    <text evidence="1">The sequence shown here is derived from an EMBL/GenBank/DDBJ whole genome shotgun (WGS) entry which is preliminary data.</text>
</comment>
<dbReference type="EMBL" id="LXQA010044051">
    <property type="protein sequence ID" value="MCI00717.1"/>
    <property type="molecule type" value="Genomic_DNA"/>
</dbReference>
<keyword evidence="2" id="KW-1185">Reference proteome</keyword>
<sequence>MLDDRKKETHFGAMCDTVEHQTDRTICSIGKMEFVLTMPAAGSSVTGNLALT</sequence>
<dbReference type="Proteomes" id="UP000265520">
    <property type="component" value="Unassembled WGS sequence"/>
</dbReference>
<proteinExistence type="predicted"/>
<protein>
    <submittedName>
        <fullName evidence="1">Uncharacterized protein</fullName>
    </submittedName>
</protein>
<accession>A0A392NLF2</accession>
<name>A0A392NLF2_9FABA</name>
<reference evidence="1 2" key="1">
    <citation type="journal article" date="2018" name="Front. Plant Sci.">
        <title>Red Clover (Trifolium pratense) and Zigzag Clover (T. medium) - A Picture of Genomic Similarities and Differences.</title>
        <authorList>
            <person name="Dluhosova J."/>
            <person name="Istvanek J."/>
            <person name="Nedelnik J."/>
            <person name="Repkova J."/>
        </authorList>
    </citation>
    <scope>NUCLEOTIDE SEQUENCE [LARGE SCALE GENOMIC DNA]</scope>
    <source>
        <strain evidence="2">cv. 10/8</strain>
        <tissue evidence="1">Leaf</tissue>
    </source>
</reference>
<evidence type="ECO:0000313" key="1">
    <source>
        <dbReference type="EMBL" id="MCI00717.1"/>
    </source>
</evidence>
<organism evidence="1 2">
    <name type="scientific">Trifolium medium</name>
    <dbReference type="NCBI Taxonomy" id="97028"/>
    <lineage>
        <taxon>Eukaryota</taxon>
        <taxon>Viridiplantae</taxon>
        <taxon>Streptophyta</taxon>
        <taxon>Embryophyta</taxon>
        <taxon>Tracheophyta</taxon>
        <taxon>Spermatophyta</taxon>
        <taxon>Magnoliopsida</taxon>
        <taxon>eudicotyledons</taxon>
        <taxon>Gunneridae</taxon>
        <taxon>Pentapetalae</taxon>
        <taxon>rosids</taxon>
        <taxon>fabids</taxon>
        <taxon>Fabales</taxon>
        <taxon>Fabaceae</taxon>
        <taxon>Papilionoideae</taxon>
        <taxon>50 kb inversion clade</taxon>
        <taxon>NPAAA clade</taxon>
        <taxon>Hologalegina</taxon>
        <taxon>IRL clade</taxon>
        <taxon>Trifolieae</taxon>
        <taxon>Trifolium</taxon>
    </lineage>
</organism>